<gene>
    <name evidence="2" type="ORF">P0Y53_25060</name>
</gene>
<organism evidence="2 3">
    <name type="scientific">Candidatus Pseudobacter hemicellulosilyticus</name>
    <dbReference type="NCBI Taxonomy" id="3121375"/>
    <lineage>
        <taxon>Bacteria</taxon>
        <taxon>Pseudomonadati</taxon>
        <taxon>Bacteroidota</taxon>
        <taxon>Chitinophagia</taxon>
        <taxon>Chitinophagales</taxon>
        <taxon>Chitinophagaceae</taxon>
        <taxon>Pseudobacter</taxon>
    </lineage>
</organism>
<dbReference type="SUPFAM" id="SSF55729">
    <property type="entry name" value="Acyl-CoA N-acyltransferases (Nat)"/>
    <property type="match status" value="1"/>
</dbReference>
<dbReference type="CDD" id="cd04301">
    <property type="entry name" value="NAT_SF"/>
    <property type="match status" value="1"/>
</dbReference>
<dbReference type="Gene3D" id="3.40.630.30">
    <property type="match status" value="1"/>
</dbReference>
<feature type="domain" description="N-acetyltransferase" evidence="1">
    <location>
        <begin position="26"/>
        <end position="144"/>
    </location>
</feature>
<protein>
    <submittedName>
        <fullName evidence="2">GNAT family N-acetyltransferase</fullName>
    </submittedName>
</protein>
<evidence type="ECO:0000259" key="1">
    <source>
        <dbReference type="Pfam" id="PF13673"/>
    </source>
</evidence>
<name>A0AAJ5WR33_9BACT</name>
<evidence type="ECO:0000313" key="3">
    <source>
        <dbReference type="Proteomes" id="UP001220610"/>
    </source>
</evidence>
<accession>A0AAJ5WR33</accession>
<dbReference type="InterPro" id="IPR000182">
    <property type="entry name" value="GNAT_dom"/>
</dbReference>
<dbReference type="EMBL" id="CP119311">
    <property type="protein sequence ID" value="WEK35769.1"/>
    <property type="molecule type" value="Genomic_DNA"/>
</dbReference>
<sequence>MTWTCKPFSQLSTTELYAILQLRTEVFVVEQQCVFQDMDNKDQHCLHLFTWKGDVLAAYARLVPAGISFAEPSIGRVVSSPLARGTGVGRQLMQEAIRQLYQHWGPSPVRIGAQLYLENFYASLGFLRSSENYPEDNILHLEMLLPLIHG</sequence>
<evidence type="ECO:0000313" key="2">
    <source>
        <dbReference type="EMBL" id="WEK35769.1"/>
    </source>
</evidence>
<proteinExistence type="predicted"/>
<dbReference type="Pfam" id="PF13673">
    <property type="entry name" value="Acetyltransf_10"/>
    <property type="match status" value="1"/>
</dbReference>
<reference evidence="2" key="1">
    <citation type="submission" date="2023-03" db="EMBL/GenBank/DDBJ databases">
        <title>Andean soil-derived lignocellulolytic bacterial consortium as a source of novel taxa and putative plastic-active enzymes.</title>
        <authorList>
            <person name="Diaz-Garcia L."/>
            <person name="Chuvochina M."/>
            <person name="Feuerriegel G."/>
            <person name="Bunk B."/>
            <person name="Sproer C."/>
            <person name="Streit W.R."/>
            <person name="Rodriguez L.M."/>
            <person name="Overmann J."/>
            <person name="Jimenez D.J."/>
        </authorList>
    </citation>
    <scope>NUCLEOTIDE SEQUENCE</scope>
    <source>
        <strain evidence="2">MAG 7</strain>
    </source>
</reference>
<dbReference type="GO" id="GO:0016747">
    <property type="term" value="F:acyltransferase activity, transferring groups other than amino-acyl groups"/>
    <property type="evidence" value="ECO:0007669"/>
    <property type="project" value="InterPro"/>
</dbReference>
<dbReference type="Proteomes" id="UP001220610">
    <property type="component" value="Chromosome"/>
</dbReference>
<dbReference type="AlphaFoldDB" id="A0AAJ5WR33"/>
<dbReference type="InterPro" id="IPR016181">
    <property type="entry name" value="Acyl_CoA_acyltransferase"/>
</dbReference>